<proteinExistence type="predicted"/>
<dbReference type="Pfam" id="PF09684">
    <property type="entry name" value="Tail_P2_I"/>
    <property type="match status" value="1"/>
</dbReference>
<name>A0A2K4ZHV8_9FIRM</name>
<evidence type="ECO:0000313" key="2">
    <source>
        <dbReference type="Proteomes" id="UP000236311"/>
    </source>
</evidence>
<keyword evidence="2" id="KW-1185">Reference proteome</keyword>
<dbReference type="AlphaFoldDB" id="A0A2K4ZHV8"/>
<gene>
    <name evidence="1" type="ORF">AMURIS_02767</name>
</gene>
<dbReference type="InterPro" id="IPR006521">
    <property type="entry name" value="Tail_protein_I"/>
</dbReference>
<accession>A0A2K4ZHV8</accession>
<dbReference type="EMBL" id="OFSM01000013">
    <property type="protein sequence ID" value="SOY30044.1"/>
    <property type="molecule type" value="Genomic_DNA"/>
</dbReference>
<evidence type="ECO:0000313" key="1">
    <source>
        <dbReference type="EMBL" id="SOY30044.1"/>
    </source>
</evidence>
<dbReference type="OrthoDB" id="90759at2"/>
<sequence>MISYYDGQLTDIMPGNITKKPEVKALSYALQQACRLLYRYSRRLYIYSNLDEQPEEVIDLLASELRTQYYRSTLDIDTKRRLVKNTLIWYMSAGTPQAVEELVGVVFGEGEVKEWYEYGDKPYYFKIVTNAILTLEMNDFFSIMIRRVKNTRSHLRAIDIHRIVNHELFSGAAVFPNYKPPAVIDGYAVDREARQTIHAGALASQQSRPAPIWDGFKTEGGEITAGVFAGAAGATRTHQAAIVDGFSFEGKEVIGQTFIGGEMAATEKQAAIREGLEGAASPVEGHAYTGSAARAEAHQKPPAVREGFIVQGETVTEAIVAATASNSKYKNTVKEGGTKNATTI</sequence>
<protein>
    <submittedName>
        <fullName evidence="1">Phage tail protein (Tail_P2_I)</fullName>
    </submittedName>
</protein>
<reference evidence="1 2" key="1">
    <citation type="submission" date="2018-01" db="EMBL/GenBank/DDBJ databases">
        <authorList>
            <person name="Gaut B.S."/>
            <person name="Morton B.R."/>
            <person name="Clegg M.T."/>
            <person name="Duvall M.R."/>
        </authorList>
    </citation>
    <scope>NUCLEOTIDE SEQUENCE [LARGE SCALE GENOMIC DNA]</scope>
    <source>
        <strain evidence="1">GP69</strain>
    </source>
</reference>
<organism evidence="1 2">
    <name type="scientific">Acetatifactor muris</name>
    <dbReference type="NCBI Taxonomy" id="879566"/>
    <lineage>
        <taxon>Bacteria</taxon>
        <taxon>Bacillati</taxon>
        <taxon>Bacillota</taxon>
        <taxon>Clostridia</taxon>
        <taxon>Lachnospirales</taxon>
        <taxon>Lachnospiraceae</taxon>
        <taxon>Acetatifactor</taxon>
    </lineage>
</organism>
<dbReference type="RefSeq" id="WP_103240110.1">
    <property type="nucleotide sequence ID" value="NZ_JANJZD010000012.1"/>
</dbReference>
<dbReference type="Proteomes" id="UP000236311">
    <property type="component" value="Unassembled WGS sequence"/>
</dbReference>